<keyword evidence="2 8" id="KW-1003">Cell membrane</keyword>
<feature type="transmembrane region" description="Helical" evidence="8">
    <location>
        <begin position="136"/>
        <end position="156"/>
    </location>
</feature>
<organism evidence="9 10">
    <name type="scientific">Diploptera punctata</name>
    <name type="common">Pacific beetle cockroach</name>
    <dbReference type="NCBI Taxonomy" id="6984"/>
    <lineage>
        <taxon>Eukaryota</taxon>
        <taxon>Metazoa</taxon>
        <taxon>Ecdysozoa</taxon>
        <taxon>Arthropoda</taxon>
        <taxon>Hexapoda</taxon>
        <taxon>Insecta</taxon>
        <taxon>Pterygota</taxon>
        <taxon>Neoptera</taxon>
        <taxon>Polyneoptera</taxon>
        <taxon>Dictyoptera</taxon>
        <taxon>Blattodea</taxon>
        <taxon>Blaberoidea</taxon>
        <taxon>Blaberidae</taxon>
        <taxon>Diplopterinae</taxon>
        <taxon>Diploptera</taxon>
    </lineage>
</organism>
<sequence length="395" mass="45901">MVEVNFHLTAKPLFVLSSIFGLGPVSSFNRYQRNIYTCLNIFWTLLWTLSITTFVVFDSYFTLKELTTQPMAIQLVSISYFLSLFLAIIINLLNNIFIRNNFPIIFSKFCEADKRLFSNSDVIIYRRERFIVVKDIIIVIIISVLTQIGFCWMFGFHSIGRIIIYSFEQLPLFLNTIVTLQFKFWVRQLNQRLKIIKNYLVKYTNHHQTDIIRTFRSSKVVNFLDCTDVSSRQFVKHARNIQWLRHVYSVLFETKQLVNSTYAVPNVCQLITCYVTCVGALYWGIHAVSSHTDEVEALVCFVICGYVLLLLAWVLLNCHRAREEANKIVIYIQKVTANSRFSKVIEDDLMKFVSQVRDTPIEFTPCGLFTLNLSLLCSTIGVICTYSIIMFQIGD</sequence>
<dbReference type="InterPro" id="IPR013604">
    <property type="entry name" value="7TM_chemorcpt"/>
</dbReference>
<evidence type="ECO:0000256" key="2">
    <source>
        <dbReference type="ARBA" id="ARBA00022475"/>
    </source>
</evidence>
<reference evidence="9" key="2">
    <citation type="submission" date="2023-05" db="EMBL/GenBank/DDBJ databases">
        <authorList>
            <person name="Fouks B."/>
        </authorList>
    </citation>
    <scope>NUCLEOTIDE SEQUENCE</scope>
    <source>
        <strain evidence="9">Stay&amp;Tobe</strain>
        <tissue evidence="9">Testes</tissue>
    </source>
</reference>
<gene>
    <name evidence="9" type="ORF">L9F63_014813</name>
</gene>
<keyword evidence="7 8" id="KW-0807">Transducer</keyword>
<keyword evidence="5 8" id="KW-0472">Membrane</keyword>
<dbReference type="PANTHER" id="PTHR21143:SF133">
    <property type="entry name" value="GUSTATORY AND PHEROMONE RECEPTOR 32A-RELATED"/>
    <property type="match status" value="1"/>
</dbReference>
<dbReference type="Proteomes" id="UP001233999">
    <property type="component" value="Unassembled WGS sequence"/>
</dbReference>
<feature type="transmembrane region" description="Helical" evidence="8">
    <location>
        <begin position="295"/>
        <end position="316"/>
    </location>
</feature>
<keyword evidence="6 8" id="KW-0675">Receptor</keyword>
<dbReference type="GO" id="GO:0007165">
    <property type="term" value="P:signal transduction"/>
    <property type="evidence" value="ECO:0007669"/>
    <property type="project" value="UniProtKB-KW"/>
</dbReference>
<dbReference type="AlphaFoldDB" id="A0AAD8EK72"/>
<evidence type="ECO:0000256" key="3">
    <source>
        <dbReference type="ARBA" id="ARBA00022692"/>
    </source>
</evidence>
<feature type="transmembrane region" description="Helical" evidence="8">
    <location>
        <begin position="373"/>
        <end position="393"/>
    </location>
</feature>
<protein>
    <recommendedName>
        <fullName evidence="8">Gustatory receptor</fullName>
    </recommendedName>
</protein>
<evidence type="ECO:0000313" key="9">
    <source>
        <dbReference type="EMBL" id="KAJ9593635.1"/>
    </source>
</evidence>
<feature type="transmembrane region" description="Helical" evidence="8">
    <location>
        <begin position="77"/>
        <end position="98"/>
    </location>
</feature>
<dbReference type="GO" id="GO:0050909">
    <property type="term" value="P:sensory perception of taste"/>
    <property type="evidence" value="ECO:0007669"/>
    <property type="project" value="InterPro"/>
</dbReference>
<feature type="transmembrane region" description="Helical" evidence="8">
    <location>
        <begin position="6"/>
        <end position="23"/>
    </location>
</feature>
<evidence type="ECO:0000256" key="7">
    <source>
        <dbReference type="ARBA" id="ARBA00023224"/>
    </source>
</evidence>
<comment type="caution">
    <text evidence="8">Lacks conserved residue(s) required for the propagation of feature annotation.</text>
</comment>
<dbReference type="GO" id="GO:0030425">
    <property type="term" value="C:dendrite"/>
    <property type="evidence" value="ECO:0007669"/>
    <property type="project" value="TreeGrafter"/>
</dbReference>
<name>A0AAD8EK72_DIPPU</name>
<dbReference type="GO" id="GO:0030424">
    <property type="term" value="C:axon"/>
    <property type="evidence" value="ECO:0007669"/>
    <property type="project" value="TreeGrafter"/>
</dbReference>
<dbReference type="GO" id="GO:0005886">
    <property type="term" value="C:plasma membrane"/>
    <property type="evidence" value="ECO:0007669"/>
    <property type="project" value="UniProtKB-SubCell"/>
</dbReference>
<evidence type="ECO:0000256" key="6">
    <source>
        <dbReference type="ARBA" id="ARBA00023170"/>
    </source>
</evidence>
<comment type="caution">
    <text evidence="9">The sequence shown here is derived from an EMBL/GenBank/DDBJ whole genome shotgun (WGS) entry which is preliminary data.</text>
</comment>
<evidence type="ECO:0000313" key="10">
    <source>
        <dbReference type="Proteomes" id="UP001233999"/>
    </source>
</evidence>
<keyword evidence="10" id="KW-1185">Reference proteome</keyword>
<evidence type="ECO:0000256" key="5">
    <source>
        <dbReference type="ARBA" id="ARBA00023136"/>
    </source>
</evidence>
<comment type="similarity">
    <text evidence="8">Belongs to the insect chemoreceptor superfamily. Gustatory receptor (GR) family.</text>
</comment>
<dbReference type="Pfam" id="PF08395">
    <property type="entry name" value="7tm_7"/>
    <property type="match status" value="1"/>
</dbReference>
<dbReference type="GO" id="GO:0007635">
    <property type="term" value="P:chemosensory behavior"/>
    <property type="evidence" value="ECO:0007669"/>
    <property type="project" value="TreeGrafter"/>
</dbReference>
<dbReference type="EMBL" id="JASPKZ010003419">
    <property type="protein sequence ID" value="KAJ9593635.1"/>
    <property type="molecule type" value="Genomic_DNA"/>
</dbReference>
<dbReference type="GO" id="GO:0008049">
    <property type="term" value="P:male courtship behavior"/>
    <property type="evidence" value="ECO:0007669"/>
    <property type="project" value="TreeGrafter"/>
</dbReference>
<keyword evidence="4 8" id="KW-1133">Transmembrane helix</keyword>
<reference evidence="9" key="1">
    <citation type="journal article" date="2023" name="IScience">
        <title>Live-bearing cockroach genome reveals convergent evolutionary mechanisms linked to viviparity in insects and beyond.</title>
        <authorList>
            <person name="Fouks B."/>
            <person name="Harrison M.C."/>
            <person name="Mikhailova A.A."/>
            <person name="Marchal E."/>
            <person name="English S."/>
            <person name="Carruthers M."/>
            <person name="Jennings E.C."/>
            <person name="Chiamaka E.L."/>
            <person name="Frigard R.A."/>
            <person name="Pippel M."/>
            <person name="Attardo G.M."/>
            <person name="Benoit J.B."/>
            <person name="Bornberg-Bauer E."/>
            <person name="Tobe S.S."/>
        </authorList>
    </citation>
    <scope>NUCLEOTIDE SEQUENCE</scope>
    <source>
        <strain evidence="9">Stay&amp;Tobe</strain>
    </source>
</reference>
<feature type="transmembrane region" description="Helical" evidence="8">
    <location>
        <begin position="162"/>
        <end position="186"/>
    </location>
</feature>
<dbReference type="GO" id="GO:0043025">
    <property type="term" value="C:neuronal cell body"/>
    <property type="evidence" value="ECO:0007669"/>
    <property type="project" value="TreeGrafter"/>
</dbReference>
<feature type="transmembrane region" description="Helical" evidence="8">
    <location>
        <begin position="262"/>
        <end position="283"/>
    </location>
</feature>
<comment type="function">
    <text evidence="8">Gustatory receptor which mediates acceptance or avoidance behavior, depending on its substrates.</text>
</comment>
<comment type="subcellular location">
    <subcellularLocation>
        <location evidence="1 8">Cell membrane</location>
        <topology evidence="1 8">Multi-pass membrane protein</topology>
    </subcellularLocation>
</comment>
<proteinExistence type="inferred from homology"/>
<feature type="transmembrane region" description="Helical" evidence="8">
    <location>
        <begin position="35"/>
        <end position="57"/>
    </location>
</feature>
<keyword evidence="3 8" id="KW-0812">Transmembrane</keyword>
<dbReference type="PANTHER" id="PTHR21143">
    <property type="entry name" value="INVERTEBRATE GUSTATORY RECEPTOR"/>
    <property type="match status" value="1"/>
</dbReference>
<evidence type="ECO:0000256" key="8">
    <source>
        <dbReference type="RuleBase" id="RU363108"/>
    </source>
</evidence>
<evidence type="ECO:0000256" key="1">
    <source>
        <dbReference type="ARBA" id="ARBA00004651"/>
    </source>
</evidence>
<evidence type="ECO:0000256" key="4">
    <source>
        <dbReference type="ARBA" id="ARBA00022989"/>
    </source>
</evidence>
<accession>A0AAD8EK72</accession>